<sequence length="74" mass="8336">MGELVIRKVESSSIVFKELGYRTAGFLMAYPGCNAEYVASLFLKRKMASSKFPAVHNMTTAKRNNHTDDSKNEF</sequence>
<reference evidence="1 2" key="1">
    <citation type="submission" date="2021-06" db="EMBL/GenBank/DDBJ databases">
        <title>Caerostris extrusa draft genome.</title>
        <authorList>
            <person name="Kono N."/>
            <person name="Arakawa K."/>
        </authorList>
    </citation>
    <scope>NUCLEOTIDE SEQUENCE [LARGE SCALE GENOMIC DNA]</scope>
</reference>
<keyword evidence="2" id="KW-1185">Reference proteome</keyword>
<proteinExistence type="predicted"/>
<evidence type="ECO:0000313" key="1">
    <source>
        <dbReference type="EMBL" id="GIY65537.1"/>
    </source>
</evidence>
<evidence type="ECO:0000313" key="2">
    <source>
        <dbReference type="Proteomes" id="UP001054945"/>
    </source>
</evidence>
<accession>A0AAV4V5Q0</accession>
<gene>
    <name evidence="1" type="ORF">CEXT_166431</name>
</gene>
<comment type="caution">
    <text evidence="1">The sequence shown here is derived from an EMBL/GenBank/DDBJ whole genome shotgun (WGS) entry which is preliminary data.</text>
</comment>
<organism evidence="1 2">
    <name type="scientific">Caerostris extrusa</name>
    <name type="common">Bark spider</name>
    <name type="synonym">Caerostris bankana</name>
    <dbReference type="NCBI Taxonomy" id="172846"/>
    <lineage>
        <taxon>Eukaryota</taxon>
        <taxon>Metazoa</taxon>
        <taxon>Ecdysozoa</taxon>
        <taxon>Arthropoda</taxon>
        <taxon>Chelicerata</taxon>
        <taxon>Arachnida</taxon>
        <taxon>Araneae</taxon>
        <taxon>Araneomorphae</taxon>
        <taxon>Entelegynae</taxon>
        <taxon>Araneoidea</taxon>
        <taxon>Araneidae</taxon>
        <taxon>Caerostris</taxon>
    </lineage>
</organism>
<dbReference type="AlphaFoldDB" id="A0AAV4V5Q0"/>
<dbReference type="EMBL" id="BPLR01014003">
    <property type="protein sequence ID" value="GIY65537.1"/>
    <property type="molecule type" value="Genomic_DNA"/>
</dbReference>
<dbReference type="Proteomes" id="UP001054945">
    <property type="component" value="Unassembled WGS sequence"/>
</dbReference>
<protein>
    <submittedName>
        <fullName evidence="1">Uncharacterized protein</fullName>
    </submittedName>
</protein>
<name>A0AAV4V5Q0_CAEEX</name>